<evidence type="ECO:0000256" key="6">
    <source>
        <dbReference type="SAM" id="Phobius"/>
    </source>
</evidence>
<dbReference type="Pfam" id="PF01098">
    <property type="entry name" value="FTSW_RODA_SPOVE"/>
    <property type="match status" value="2"/>
</dbReference>
<protein>
    <recommendedName>
        <fullName evidence="8">Rod shape-determining protein RodA</fullName>
    </recommendedName>
</protein>
<dbReference type="GO" id="GO:0051301">
    <property type="term" value="P:cell division"/>
    <property type="evidence" value="ECO:0007669"/>
    <property type="project" value="InterPro"/>
</dbReference>
<dbReference type="PANTHER" id="PTHR30474">
    <property type="entry name" value="CELL CYCLE PROTEIN"/>
    <property type="match status" value="1"/>
</dbReference>
<feature type="transmembrane region" description="Helical" evidence="6">
    <location>
        <begin position="312"/>
        <end position="338"/>
    </location>
</feature>
<evidence type="ECO:0008006" key="8">
    <source>
        <dbReference type="Google" id="ProtNLM"/>
    </source>
</evidence>
<feature type="transmembrane region" description="Helical" evidence="6">
    <location>
        <begin position="205"/>
        <end position="222"/>
    </location>
</feature>
<proteinExistence type="predicted"/>
<feature type="transmembrane region" description="Helical" evidence="6">
    <location>
        <begin position="74"/>
        <end position="94"/>
    </location>
</feature>
<evidence type="ECO:0000256" key="3">
    <source>
        <dbReference type="ARBA" id="ARBA00022960"/>
    </source>
</evidence>
<dbReference type="InterPro" id="IPR001182">
    <property type="entry name" value="FtsW/RodA"/>
</dbReference>
<name>A0A382MDZ3_9ZZZZ</name>
<feature type="transmembrane region" description="Helical" evidence="6">
    <location>
        <begin position="168"/>
        <end position="193"/>
    </location>
</feature>
<dbReference type="EMBL" id="UINC01092574">
    <property type="protein sequence ID" value="SVC46275.1"/>
    <property type="molecule type" value="Genomic_DNA"/>
</dbReference>
<feature type="transmembrane region" description="Helical" evidence="6">
    <location>
        <begin position="51"/>
        <end position="68"/>
    </location>
</feature>
<evidence type="ECO:0000256" key="2">
    <source>
        <dbReference type="ARBA" id="ARBA00022692"/>
    </source>
</evidence>
<keyword evidence="2 6" id="KW-0812">Transmembrane</keyword>
<keyword evidence="4 6" id="KW-1133">Transmembrane helix</keyword>
<dbReference type="AlphaFoldDB" id="A0A382MDZ3"/>
<feature type="transmembrane region" description="Helical" evidence="6">
    <location>
        <begin position="350"/>
        <end position="368"/>
    </location>
</feature>
<keyword evidence="5 6" id="KW-0472">Membrane</keyword>
<sequence length="371" mass="40429">MLRRIFKPLVGDPPLFLAVSIMTVFGIGMIYSAGVLNIPSVVTEGAWLRQARWWALALGVFVAVRQVRAGWFEWIAVPAYIFSILLLMITLFVGKGSGTATGVRSFLDLGFLQFQPAELAKLATVLVLARYLANRPEDPVTLRALVAPTAIVGLPLALVVLQPDLGTVLAFVGILFATLFWAGVPTGLLILLMSPAASLILSYNAMIWAAFFLVLIVSLYLFRYRLFLVESLSVILANLAVGTVANPLWNSLAEYQKNRILVFLDPSVDPRGAGYHVVQSMVAIGSGGLSGKGFTQGTQKAFDFLPEQHTDFIFSVIGEELGFIGTVFTLVLFSFILYRLIRIAEEANPFAGLVIFGILGAWLMHIFVNVG</sequence>
<keyword evidence="3" id="KW-0133">Cell shape</keyword>
<evidence type="ECO:0000313" key="7">
    <source>
        <dbReference type="EMBL" id="SVC46275.1"/>
    </source>
</evidence>
<feature type="transmembrane region" description="Helical" evidence="6">
    <location>
        <begin position="15"/>
        <end position="39"/>
    </location>
</feature>
<evidence type="ECO:0000256" key="5">
    <source>
        <dbReference type="ARBA" id="ARBA00023136"/>
    </source>
</evidence>
<comment type="subcellular location">
    <subcellularLocation>
        <location evidence="1">Membrane</location>
        <topology evidence="1">Multi-pass membrane protein</topology>
    </subcellularLocation>
</comment>
<accession>A0A382MDZ3</accession>
<gene>
    <name evidence="7" type="ORF">METZ01_LOCUS299129</name>
</gene>
<dbReference type="GO" id="GO:0032153">
    <property type="term" value="C:cell division site"/>
    <property type="evidence" value="ECO:0007669"/>
    <property type="project" value="TreeGrafter"/>
</dbReference>
<evidence type="ECO:0000256" key="4">
    <source>
        <dbReference type="ARBA" id="ARBA00022989"/>
    </source>
</evidence>
<feature type="transmembrane region" description="Helical" evidence="6">
    <location>
        <begin position="227"/>
        <end position="249"/>
    </location>
</feature>
<dbReference type="GO" id="GO:0015648">
    <property type="term" value="F:lipid-linked peptidoglycan transporter activity"/>
    <property type="evidence" value="ECO:0007669"/>
    <property type="project" value="TreeGrafter"/>
</dbReference>
<feature type="transmembrane region" description="Helical" evidence="6">
    <location>
        <begin position="140"/>
        <end position="161"/>
    </location>
</feature>
<evidence type="ECO:0000256" key="1">
    <source>
        <dbReference type="ARBA" id="ARBA00004141"/>
    </source>
</evidence>
<dbReference type="PANTHER" id="PTHR30474:SF1">
    <property type="entry name" value="PEPTIDOGLYCAN GLYCOSYLTRANSFERASE MRDB"/>
    <property type="match status" value="1"/>
</dbReference>
<dbReference type="GO" id="GO:0005886">
    <property type="term" value="C:plasma membrane"/>
    <property type="evidence" value="ECO:0007669"/>
    <property type="project" value="TreeGrafter"/>
</dbReference>
<organism evidence="7">
    <name type="scientific">marine metagenome</name>
    <dbReference type="NCBI Taxonomy" id="408172"/>
    <lineage>
        <taxon>unclassified sequences</taxon>
        <taxon>metagenomes</taxon>
        <taxon>ecological metagenomes</taxon>
    </lineage>
</organism>
<reference evidence="7" key="1">
    <citation type="submission" date="2018-05" db="EMBL/GenBank/DDBJ databases">
        <authorList>
            <person name="Lanie J.A."/>
            <person name="Ng W.-L."/>
            <person name="Kazmierczak K.M."/>
            <person name="Andrzejewski T.M."/>
            <person name="Davidsen T.M."/>
            <person name="Wayne K.J."/>
            <person name="Tettelin H."/>
            <person name="Glass J.I."/>
            <person name="Rusch D."/>
            <person name="Podicherti R."/>
            <person name="Tsui H.-C.T."/>
            <person name="Winkler M.E."/>
        </authorList>
    </citation>
    <scope>NUCLEOTIDE SEQUENCE</scope>
</reference>
<dbReference type="NCBIfam" id="NF037961">
    <property type="entry name" value="RodA_shape"/>
    <property type="match status" value="1"/>
</dbReference>
<dbReference type="GO" id="GO:0008360">
    <property type="term" value="P:regulation of cell shape"/>
    <property type="evidence" value="ECO:0007669"/>
    <property type="project" value="UniProtKB-KW"/>
</dbReference>
<feature type="non-terminal residue" evidence="7">
    <location>
        <position position="371"/>
    </location>
</feature>